<dbReference type="AlphaFoldDB" id="A0A344J4I0"/>
<dbReference type="Proteomes" id="UP000251842">
    <property type="component" value="Chromosome"/>
</dbReference>
<comment type="similarity">
    <text evidence="1">Belongs to the SlyX family.</text>
</comment>
<sequence>MNEQARIEELETRVAFQEHALNELSDALADARAEIARHAAMLHRVVDELKNARGAGVSIDAADEPPPPHY</sequence>
<dbReference type="RefSeq" id="WP_112926155.1">
    <property type="nucleotide sequence ID" value="NZ_CP029556.1"/>
</dbReference>
<dbReference type="Gene3D" id="1.20.5.300">
    <property type="match status" value="1"/>
</dbReference>
<dbReference type="KEGG" id="lue:DCD74_03865"/>
<protein>
    <recommendedName>
        <fullName evidence="1">Protein SlyX homolog</fullName>
    </recommendedName>
</protein>
<accession>A0A344J4I0</accession>
<dbReference type="PANTHER" id="PTHR36508:SF1">
    <property type="entry name" value="PROTEIN SLYX"/>
    <property type="match status" value="1"/>
</dbReference>
<name>A0A344J4I0_9GAMM</name>
<evidence type="ECO:0000313" key="3">
    <source>
        <dbReference type="EMBL" id="AXA83940.1"/>
    </source>
</evidence>
<dbReference type="OrthoDB" id="5998734at2"/>
<dbReference type="InterPro" id="IPR007236">
    <property type="entry name" value="SlyX"/>
</dbReference>
<gene>
    <name evidence="1" type="primary">slyX</name>
    <name evidence="3" type="ORF">DCD74_03865</name>
</gene>
<reference evidence="4" key="1">
    <citation type="submission" date="2018-05" db="EMBL/GenBank/DDBJ databases">
        <title>Luteimonas pekinense sp. nov., isolated from human Meibomian gland secretions, Beijing, China.</title>
        <authorList>
            <person name="Wen T."/>
            <person name="Bai H."/>
            <person name="Lv H."/>
        </authorList>
    </citation>
    <scope>NUCLEOTIDE SEQUENCE [LARGE SCALE GENOMIC DNA]</scope>
    <source>
        <strain evidence="4">83-4</strain>
    </source>
</reference>
<dbReference type="Pfam" id="PF04102">
    <property type="entry name" value="SlyX"/>
    <property type="match status" value="1"/>
</dbReference>
<evidence type="ECO:0000256" key="2">
    <source>
        <dbReference type="SAM" id="Coils"/>
    </source>
</evidence>
<dbReference type="HAMAP" id="MF_00715">
    <property type="entry name" value="SlyX"/>
    <property type="match status" value="1"/>
</dbReference>
<dbReference type="PANTHER" id="PTHR36508">
    <property type="entry name" value="PROTEIN SLYX"/>
    <property type="match status" value="1"/>
</dbReference>
<organism evidence="3 4">
    <name type="scientific">Solilutibacter oculi</name>
    <dbReference type="NCBI Taxonomy" id="2698682"/>
    <lineage>
        <taxon>Bacteria</taxon>
        <taxon>Pseudomonadati</taxon>
        <taxon>Pseudomonadota</taxon>
        <taxon>Gammaproteobacteria</taxon>
        <taxon>Lysobacterales</taxon>
        <taxon>Lysobacteraceae</taxon>
        <taxon>Solilutibacter</taxon>
    </lineage>
</organism>
<dbReference type="EMBL" id="CP029556">
    <property type="protein sequence ID" value="AXA83940.1"/>
    <property type="molecule type" value="Genomic_DNA"/>
</dbReference>
<evidence type="ECO:0000256" key="1">
    <source>
        <dbReference type="HAMAP-Rule" id="MF_00715"/>
    </source>
</evidence>
<evidence type="ECO:0000313" key="4">
    <source>
        <dbReference type="Proteomes" id="UP000251842"/>
    </source>
</evidence>
<keyword evidence="4" id="KW-1185">Reference proteome</keyword>
<feature type="coiled-coil region" evidence="2">
    <location>
        <begin position="7"/>
        <end position="41"/>
    </location>
</feature>
<keyword evidence="2" id="KW-0175">Coiled coil</keyword>
<proteinExistence type="inferred from homology"/>